<dbReference type="InterPro" id="IPR027443">
    <property type="entry name" value="IPNS-like_sf"/>
</dbReference>
<protein>
    <submittedName>
        <fullName evidence="5">Flavonol synthase/flavanone 3-hydroxylase</fullName>
    </submittedName>
</protein>
<comment type="similarity">
    <text evidence="3">Belongs to the iron/ascorbate-dependent oxidoreductase family.</text>
</comment>
<dbReference type="InterPro" id="IPR050231">
    <property type="entry name" value="Iron_ascorbate_oxido_reductase"/>
</dbReference>
<reference evidence="5 6" key="1">
    <citation type="submission" date="2017-07" db="EMBL/GenBank/DDBJ databases">
        <title>An improved, manually edited Actinidia chinensis var. chinensis (kiwifruit) genome highlights the challenges associated with draft genomes and gene prediction in plants.</title>
        <authorList>
            <person name="Pilkington S."/>
            <person name="Crowhurst R."/>
            <person name="Hilario E."/>
            <person name="Nardozza S."/>
            <person name="Fraser L."/>
            <person name="Peng Y."/>
            <person name="Gunaseelan K."/>
            <person name="Simpson R."/>
            <person name="Tahir J."/>
            <person name="Deroles S."/>
            <person name="Templeton K."/>
            <person name="Luo Z."/>
            <person name="Davy M."/>
            <person name="Cheng C."/>
            <person name="Mcneilage M."/>
            <person name="Scaglione D."/>
            <person name="Liu Y."/>
            <person name="Zhang Q."/>
            <person name="Datson P."/>
            <person name="De Silva N."/>
            <person name="Gardiner S."/>
            <person name="Bassett H."/>
            <person name="Chagne D."/>
            <person name="Mccallum J."/>
            <person name="Dzierzon H."/>
            <person name="Deng C."/>
            <person name="Wang Y.-Y."/>
            <person name="Barron N."/>
            <person name="Manako K."/>
            <person name="Bowen J."/>
            <person name="Foster T."/>
            <person name="Erridge Z."/>
            <person name="Tiffin H."/>
            <person name="Waite C."/>
            <person name="Davies K."/>
            <person name="Grierson E."/>
            <person name="Laing W."/>
            <person name="Kirk R."/>
            <person name="Chen X."/>
            <person name="Wood M."/>
            <person name="Montefiori M."/>
            <person name="Brummell D."/>
            <person name="Schwinn K."/>
            <person name="Catanach A."/>
            <person name="Fullerton C."/>
            <person name="Li D."/>
            <person name="Meiyalaghan S."/>
            <person name="Nieuwenhuizen N."/>
            <person name="Read N."/>
            <person name="Prakash R."/>
            <person name="Hunter D."/>
            <person name="Zhang H."/>
            <person name="Mckenzie M."/>
            <person name="Knabel M."/>
            <person name="Harris A."/>
            <person name="Allan A."/>
            <person name="Chen A."/>
            <person name="Janssen B."/>
            <person name="Plunkett B."/>
            <person name="Dwamena C."/>
            <person name="Voogd C."/>
            <person name="Leif D."/>
            <person name="Lafferty D."/>
            <person name="Souleyre E."/>
            <person name="Varkonyi-Gasic E."/>
            <person name="Gambi F."/>
            <person name="Hanley J."/>
            <person name="Yao J.-L."/>
            <person name="Cheung J."/>
            <person name="David K."/>
            <person name="Warren B."/>
            <person name="Marsh K."/>
            <person name="Snowden K."/>
            <person name="Lin-Wang K."/>
            <person name="Brian L."/>
            <person name="Martinez-Sanchez M."/>
            <person name="Wang M."/>
            <person name="Ileperuma N."/>
            <person name="Macnee N."/>
            <person name="Campin R."/>
            <person name="Mcatee P."/>
            <person name="Drummond R."/>
            <person name="Espley R."/>
            <person name="Ireland H."/>
            <person name="Wu R."/>
            <person name="Atkinson R."/>
            <person name="Karunairetnam S."/>
            <person name="Bulley S."/>
            <person name="Chunkath S."/>
            <person name="Hanley Z."/>
            <person name="Storey R."/>
            <person name="Thrimawithana A."/>
            <person name="Thomson S."/>
            <person name="David C."/>
            <person name="Testolin R."/>
        </authorList>
    </citation>
    <scope>NUCLEOTIDE SEQUENCE [LARGE SCALE GENOMIC DNA]</scope>
    <source>
        <strain evidence="6">cv. Red5</strain>
        <tissue evidence="5">Young leaf</tissue>
    </source>
</reference>
<dbReference type="STRING" id="1590841.A0A2R6PE27"/>
<dbReference type="InParanoid" id="A0A2R6PE27"/>
<dbReference type="PROSITE" id="PS51471">
    <property type="entry name" value="FE2OG_OXY"/>
    <property type="match status" value="1"/>
</dbReference>
<feature type="domain" description="Fe2OG dioxygenase" evidence="4">
    <location>
        <begin position="160"/>
        <end position="259"/>
    </location>
</feature>
<dbReference type="AlphaFoldDB" id="A0A2R6PE27"/>
<dbReference type="PANTHER" id="PTHR47990">
    <property type="entry name" value="2-OXOGLUTARATE (2OG) AND FE(II)-DEPENDENT OXYGENASE SUPERFAMILY PROTEIN-RELATED"/>
    <property type="match status" value="1"/>
</dbReference>
<dbReference type="Pfam" id="PF14226">
    <property type="entry name" value="DIOX_N"/>
    <property type="match status" value="1"/>
</dbReference>
<dbReference type="GO" id="GO:0046872">
    <property type="term" value="F:metal ion binding"/>
    <property type="evidence" value="ECO:0007669"/>
    <property type="project" value="UniProtKB-KW"/>
</dbReference>
<evidence type="ECO:0000256" key="2">
    <source>
        <dbReference type="ARBA" id="ARBA00023004"/>
    </source>
</evidence>
<dbReference type="InterPro" id="IPR005123">
    <property type="entry name" value="Oxoglu/Fe-dep_dioxygenase_dom"/>
</dbReference>
<keyword evidence="2 3" id="KW-0408">Iron</keyword>
<dbReference type="EMBL" id="NKQK01000026">
    <property type="protein sequence ID" value="PSR89652.1"/>
    <property type="molecule type" value="Genomic_DNA"/>
</dbReference>
<gene>
    <name evidence="5" type="ORF">CEY00_Acc29858</name>
</gene>
<reference evidence="6" key="2">
    <citation type="journal article" date="2018" name="BMC Genomics">
        <title>A manually annotated Actinidia chinensis var. chinensis (kiwifruit) genome highlights the challenges associated with draft genomes and gene prediction in plants.</title>
        <authorList>
            <person name="Pilkington S.M."/>
            <person name="Crowhurst R."/>
            <person name="Hilario E."/>
            <person name="Nardozza S."/>
            <person name="Fraser L."/>
            <person name="Peng Y."/>
            <person name="Gunaseelan K."/>
            <person name="Simpson R."/>
            <person name="Tahir J."/>
            <person name="Deroles S.C."/>
            <person name="Templeton K."/>
            <person name="Luo Z."/>
            <person name="Davy M."/>
            <person name="Cheng C."/>
            <person name="McNeilage M."/>
            <person name="Scaglione D."/>
            <person name="Liu Y."/>
            <person name="Zhang Q."/>
            <person name="Datson P."/>
            <person name="De Silva N."/>
            <person name="Gardiner S.E."/>
            <person name="Bassett H."/>
            <person name="Chagne D."/>
            <person name="McCallum J."/>
            <person name="Dzierzon H."/>
            <person name="Deng C."/>
            <person name="Wang Y.Y."/>
            <person name="Barron L."/>
            <person name="Manako K."/>
            <person name="Bowen J."/>
            <person name="Foster T.M."/>
            <person name="Erridge Z.A."/>
            <person name="Tiffin H."/>
            <person name="Waite C.N."/>
            <person name="Davies K.M."/>
            <person name="Grierson E.P."/>
            <person name="Laing W.A."/>
            <person name="Kirk R."/>
            <person name="Chen X."/>
            <person name="Wood M."/>
            <person name="Montefiori M."/>
            <person name="Brummell D.A."/>
            <person name="Schwinn K.E."/>
            <person name="Catanach A."/>
            <person name="Fullerton C."/>
            <person name="Li D."/>
            <person name="Meiyalaghan S."/>
            <person name="Nieuwenhuizen N."/>
            <person name="Read N."/>
            <person name="Prakash R."/>
            <person name="Hunter D."/>
            <person name="Zhang H."/>
            <person name="McKenzie M."/>
            <person name="Knabel M."/>
            <person name="Harris A."/>
            <person name="Allan A.C."/>
            <person name="Gleave A."/>
            <person name="Chen A."/>
            <person name="Janssen B.J."/>
            <person name="Plunkett B."/>
            <person name="Ampomah-Dwamena C."/>
            <person name="Voogd C."/>
            <person name="Leif D."/>
            <person name="Lafferty D."/>
            <person name="Souleyre E.J.F."/>
            <person name="Varkonyi-Gasic E."/>
            <person name="Gambi F."/>
            <person name="Hanley J."/>
            <person name="Yao J.L."/>
            <person name="Cheung J."/>
            <person name="David K.M."/>
            <person name="Warren B."/>
            <person name="Marsh K."/>
            <person name="Snowden K.C."/>
            <person name="Lin-Wang K."/>
            <person name="Brian L."/>
            <person name="Martinez-Sanchez M."/>
            <person name="Wang M."/>
            <person name="Ileperuma N."/>
            <person name="Macnee N."/>
            <person name="Campin R."/>
            <person name="McAtee P."/>
            <person name="Drummond R.S.M."/>
            <person name="Espley R.V."/>
            <person name="Ireland H.S."/>
            <person name="Wu R."/>
            <person name="Atkinson R.G."/>
            <person name="Karunairetnam S."/>
            <person name="Bulley S."/>
            <person name="Chunkath S."/>
            <person name="Hanley Z."/>
            <person name="Storey R."/>
            <person name="Thrimawithana A.H."/>
            <person name="Thomson S."/>
            <person name="David C."/>
            <person name="Testolin R."/>
            <person name="Huang H."/>
            <person name="Hellens R.P."/>
            <person name="Schaffer R.J."/>
        </authorList>
    </citation>
    <scope>NUCLEOTIDE SEQUENCE [LARGE SCALE GENOMIC DNA]</scope>
    <source>
        <strain evidence="6">cv. Red5</strain>
    </source>
</reference>
<keyword evidence="3" id="KW-0560">Oxidoreductase</keyword>
<dbReference type="InterPro" id="IPR026992">
    <property type="entry name" value="DIOX_N"/>
</dbReference>
<evidence type="ECO:0000256" key="1">
    <source>
        <dbReference type="ARBA" id="ARBA00022723"/>
    </source>
</evidence>
<evidence type="ECO:0000313" key="5">
    <source>
        <dbReference type="EMBL" id="PSR89652.1"/>
    </source>
</evidence>
<evidence type="ECO:0000256" key="3">
    <source>
        <dbReference type="RuleBase" id="RU003682"/>
    </source>
</evidence>
<dbReference type="OrthoDB" id="288590at2759"/>
<dbReference type="Proteomes" id="UP000241394">
    <property type="component" value="Chromosome LG26"/>
</dbReference>
<proteinExistence type="inferred from homology"/>
<accession>A0A2R6PE27</accession>
<dbReference type="InterPro" id="IPR044861">
    <property type="entry name" value="IPNS-like_FE2OG_OXY"/>
</dbReference>
<organism evidence="5 6">
    <name type="scientific">Actinidia chinensis var. chinensis</name>
    <name type="common">Chinese soft-hair kiwi</name>
    <dbReference type="NCBI Taxonomy" id="1590841"/>
    <lineage>
        <taxon>Eukaryota</taxon>
        <taxon>Viridiplantae</taxon>
        <taxon>Streptophyta</taxon>
        <taxon>Embryophyta</taxon>
        <taxon>Tracheophyta</taxon>
        <taxon>Spermatophyta</taxon>
        <taxon>Magnoliopsida</taxon>
        <taxon>eudicotyledons</taxon>
        <taxon>Gunneridae</taxon>
        <taxon>Pentapetalae</taxon>
        <taxon>asterids</taxon>
        <taxon>Ericales</taxon>
        <taxon>Actinidiaceae</taxon>
        <taxon>Actinidia</taxon>
    </lineage>
</organism>
<dbReference type="OMA" id="HITHYTI"/>
<sequence length="317" mass="35991">MDKDGIIPTVDLPCFFRGGDENGKKKAKELIGTACSKYGFFQVVNHGVPLELMARALELSKAFFEYPVEEKLKCSPTPGAPVPTGYLCKSEPLADKNEHLLMFSPESSFNVYPNNPPEYKQVLEEIFPHFTKLGLVLEGIVNECLGLPPNFLKEYNHDRSWDFLMALRYFPAAETEAGIGKSAHEDGNCITFVFQDEVGGLEVHHDGQWIPVAPKPGVLIVNIGDVIQVLSNDRFKSATHRVVRPEGRSRHSYTFFYNLEGEKWVEPLPQFTKEIGKTPKYRGFVFKEYLELRVRNRFCPPSRPEDLIHITHYTIPS</sequence>
<evidence type="ECO:0000259" key="4">
    <source>
        <dbReference type="PROSITE" id="PS51471"/>
    </source>
</evidence>
<dbReference type="SUPFAM" id="SSF51197">
    <property type="entry name" value="Clavaminate synthase-like"/>
    <property type="match status" value="1"/>
</dbReference>
<keyword evidence="6" id="KW-1185">Reference proteome</keyword>
<dbReference type="GO" id="GO:0016705">
    <property type="term" value="F:oxidoreductase activity, acting on paired donors, with incorporation or reduction of molecular oxygen"/>
    <property type="evidence" value="ECO:0007669"/>
    <property type="project" value="UniProtKB-ARBA"/>
</dbReference>
<comment type="caution">
    <text evidence="5">The sequence shown here is derived from an EMBL/GenBank/DDBJ whole genome shotgun (WGS) entry which is preliminary data.</text>
</comment>
<dbReference type="Gene3D" id="2.60.120.330">
    <property type="entry name" value="B-lactam Antibiotic, Isopenicillin N Synthase, Chain"/>
    <property type="match status" value="1"/>
</dbReference>
<name>A0A2R6PE27_ACTCC</name>
<keyword evidence="1 3" id="KW-0479">Metal-binding</keyword>
<dbReference type="Gramene" id="PSR89652">
    <property type="protein sequence ID" value="PSR89652"/>
    <property type="gene ID" value="CEY00_Acc29858"/>
</dbReference>
<evidence type="ECO:0000313" key="6">
    <source>
        <dbReference type="Proteomes" id="UP000241394"/>
    </source>
</evidence>
<dbReference type="Pfam" id="PF03171">
    <property type="entry name" value="2OG-FeII_Oxy"/>
    <property type="match status" value="1"/>
</dbReference>